<evidence type="ECO:0000259" key="2">
    <source>
        <dbReference type="PROSITE" id="PS51898"/>
    </source>
</evidence>
<dbReference type="InterPro" id="IPR011010">
    <property type="entry name" value="DNA_brk_join_enz"/>
</dbReference>
<dbReference type="PANTHER" id="PTHR34605">
    <property type="entry name" value="PHAGE_INTEGRASE DOMAIN-CONTAINING PROTEIN"/>
    <property type="match status" value="1"/>
</dbReference>
<reference evidence="3 4" key="1">
    <citation type="submission" date="2022-05" db="EMBL/GenBank/DDBJ databases">
        <authorList>
            <consortium name="Genoscope - CEA"/>
            <person name="William W."/>
        </authorList>
    </citation>
    <scope>NUCLEOTIDE SEQUENCE [LARGE SCALE GENOMIC DNA]</scope>
</reference>
<accession>A0ABN8Q5W7</accession>
<protein>
    <recommendedName>
        <fullName evidence="2">Tyr recombinase domain-containing protein</fullName>
    </recommendedName>
</protein>
<dbReference type="InterPro" id="IPR013762">
    <property type="entry name" value="Integrase-like_cat_sf"/>
</dbReference>
<evidence type="ECO:0000313" key="4">
    <source>
        <dbReference type="Proteomes" id="UP001159405"/>
    </source>
</evidence>
<keyword evidence="4" id="KW-1185">Reference proteome</keyword>
<comment type="caution">
    <text evidence="3">The sequence shown here is derived from an EMBL/GenBank/DDBJ whole genome shotgun (WGS) entry which is preliminary data.</text>
</comment>
<dbReference type="PROSITE" id="PS51898">
    <property type="entry name" value="TYR_RECOMBINASE"/>
    <property type="match status" value="1"/>
</dbReference>
<gene>
    <name evidence="3" type="ORF">PLOB_00002354</name>
</gene>
<dbReference type="Proteomes" id="UP001159405">
    <property type="component" value="Unassembled WGS sequence"/>
</dbReference>
<dbReference type="InterPro" id="IPR002104">
    <property type="entry name" value="Integrase_catalytic"/>
</dbReference>
<evidence type="ECO:0000256" key="1">
    <source>
        <dbReference type="ARBA" id="ARBA00023172"/>
    </source>
</evidence>
<dbReference type="InterPro" id="IPR052925">
    <property type="entry name" value="Phage_Integrase-like_Recomb"/>
</dbReference>
<keyword evidence="1" id="KW-0233">DNA recombination</keyword>
<sequence>MWSEFFASIPEVLQPTASLVKSTVLASKADGTVPYSPSSVLNTVYSIDWALQLAGLSKISSHPLVASMVSASQRILGRPKVKKDPITPEILKALVESKITDKSPSVCNLRSFALCLIGYAGFFRFSELCHIKACDVKFFPSYVSIFLESWKCDQFRDGAWIVIARTDLPTCLVKALEDYISAAQINLSEDLSLFRALATPRSKVRSQGISYTRARELIKDAFRDIKDVSKISVHSLRAGGATSAANASIADGLFKRHGR</sequence>
<evidence type="ECO:0000313" key="3">
    <source>
        <dbReference type="EMBL" id="CAH3157644.1"/>
    </source>
</evidence>
<dbReference type="EMBL" id="CALNXK010000108">
    <property type="protein sequence ID" value="CAH3157644.1"/>
    <property type="molecule type" value="Genomic_DNA"/>
</dbReference>
<dbReference type="SUPFAM" id="SSF56349">
    <property type="entry name" value="DNA breaking-rejoining enzymes"/>
    <property type="match status" value="1"/>
</dbReference>
<proteinExistence type="predicted"/>
<dbReference type="PANTHER" id="PTHR34605:SF6">
    <property type="entry name" value="TYR RECOMBINASE DOMAIN-CONTAINING PROTEIN"/>
    <property type="match status" value="1"/>
</dbReference>
<feature type="domain" description="Tyr recombinase" evidence="2">
    <location>
        <begin position="81"/>
        <end position="259"/>
    </location>
</feature>
<dbReference type="Gene3D" id="1.10.443.10">
    <property type="entry name" value="Intergrase catalytic core"/>
    <property type="match status" value="1"/>
</dbReference>
<organism evidence="3 4">
    <name type="scientific">Porites lobata</name>
    <dbReference type="NCBI Taxonomy" id="104759"/>
    <lineage>
        <taxon>Eukaryota</taxon>
        <taxon>Metazoa</taxon>
        <taxon>Cnidaria</taxon>
        <taxon>Anthozoa</taxon>
        <taxon>Hexacorallia</taxon>
        <taxon>Scleractinia</taxon>
        <taxon>Fungiina</taxon>
        <taxon>Poritidae</taxon>
        <taxon>Porites</taxon>
    </lineage>
</organism>
<name>A0ABN8Q5W7_9CNID</name>